<comment type="caution">
    <text evidence="2">The sequence shown here is derived from an EMBL/GenBank/DDBJ whole genome shotgun (WGS) entry which is preliminary data.</text>
</comment>
<name>H0F4F2_9BURK</name>
<proteinExistence type="predicted"/>
<reference evidence="2 3" key="1">
    <citation type="journal article" date="2012" name="J. Bacteriol.">
        <title>Genome sequence of the highly efficient arsenite-oxidizing bacterium Achromobacter arsenitoxydans SY8.</title>
        <authorList>
            <person name="Li X."/>
            <person name="Hu Y."/>
            <person name="Gong J."/>
            <person name="Lin Y."/>
            <person name="Johnstone L."/>
            <person name="Rensing C."/>
            <person name="Wang G."/>
        </authorList>
    </citation>
    <scope>NUCLEOTIDE SEQUENCE [LARGE SCALE GENOMIC DNA]</scope>
    <source>
        <strain evidence="2 3">SY8</strain>
    </source>
</reference>
<keyword evidence="1" id="KW-0732">Signal</keyword>
<evidence type="ECO:0008006" key="4">
    <source>
        <dbReference type="Google" id="ProtNLM"/>
    </source>
</evidence>
<dbReference type="STRING" id="477184.KYC_08220"/>
<dbReference type="InterPro" id="IPR010412">
    <property type="entry name" value="DUF1007"/>
</dbReference>
<dbReference type="Proteomes" id="UP000003113">
    <property type="component" value="Unassembled WGS sequence"/>
</dbReference>
<dbReference type="RefSeq" id="WP_008160828.1">
    <property type="nucleotide sequence ID" value="NZ_AGUF01000034.1"/>
</dbReference>
<dbReference type="eggNOG" id="COG3683">
    <property type="taxonomic scope" value="Bacteria"/>
</dbReference>
<organism evidence="2 3">
    <name type="scientific">Achromobacter arsenitoxydans SY8</name>
    <dbReference type="NCBI Taxonomy" id="477184"/>
    <lineage>
        <taxon>Bacteria</taxon>
        <taxon>Pseudomonadati</taxon>
        <taxon>Pseudomonadota</taxon>
        <taxon>Betaproteobacteria</taxon>
        <taxon>Burkholderiales</taxon>
        <taxon>Alcaligenaceae</taxon>
        <taxon>Achromobacter</taxon>
    </lineage>
</organism>
<feature type="signal peptide" evidence="1">
    <location>
        <begin position="1"/>
        <end position="27"/>
    </location>
</feature>
<evidence type="ECO:0000313" key="3">
    <source>
        <dbReference type="Proteomes" id="UP000003113"/>
    </source>
</evidence>
<dbReference type="OrthoDB" id="5781652at2"/>
<keyword evidence="3" id="KW-1185">Reference proteome</keyword>
<accession>H0F4F2</accession>
<dbReference type="Pfam" id="PF06226">
    <property type="entry name" value="DUF1007"/>
    <property type="match status" value="1"/>
</dbReference>
<sequence>MERTSACRGLATLTAATALLAAGAASAHPHMWIDARAQIDIDAQQRITAVRQVWLFDEMFGAYATQGLKKGKDGSLPADTLHGMAQDWMKALGEPISHYFTRVTVGGKTAAFAAPRDARVDWNPKTTRLTLSFTLPLAEPAAPGAEGAQVDIYDPTYFVAYAFDEKGAVSLGGPQGAPCTSAYRKPKELDWKTMQQLAAIPADPDALPDELFAITKGLTHRIEVRCPPPGAQAG</sequence>
<protein>
    <recommendedName>
        <fullName evidence="4">DUF1007 family protein</fullName>
    </recommendedName>
</protein>
<evidence type="ECO:0000256" key="1">
    <source>
        <dbReference type="SAM" id="SignalP"/>
    </source>
</evidence>
<feature type="chain" id="PRO_5003532854" description="DUF1007 family protein" evidence="1">
    <location>
        <begin position="28"/>
        <end position="234"/>
    </location>
</feature>
<evidence type="ECO:0000313" key="2">
    <source>
        <dbReference type="EMBL" id="EHK66901.1"/>
    </source>
</evidence>
<dbReference type="AlphaFoldDB" id="H0F4F2"/>
<gene>
    <name evidence="2" type="ORF">KYC_08220</name>
</gene>
<dbReference type="EMBL" id="AGUF01000034">
    <property type="protein sequence ID" value="EHK66901.1"/>
    <property type="molecule type" value="Genomic_DNA"/>
</dbReference>
<dbReference type="PATRIC" id="fig|477184.5.peg.1627"/>